<dbReference type="InParanoid" id="A0A507ATU7"/>
<dbReference type="InterPro" id="IPR046347">
    <property type="entry name" value="bZIP_sf"/>
</dbReference>
<name>A0A507ATU7_9PEZI</name>
<dbReference type="InterPro" id="IPR004827">
    <property type="entry name" value="bZIP"/>
</dbReference>
<dbReference type="STRING" id="1093900.A0A507ATU7"/>
<dbReference type="GeneID" id="41969202"/>
<gene>
    <name evidence="8" type="ORF">E0L32_001755</name>
    <name evidence="9" type="ORF">E0L32_001924</name>
</gene>
<evidence type="ECO:0000313" key="9">
    <source>
        <dbReference type="EMBL" id="TPX08349.1"/>
    </source>
</evidence>
<feature type="region of interest" description="Disordered" evidence="6">
    <location>
        <begin position="97"/>
        <end position="188"/>
    </location>
</feature>
<evidence type="ECO:0000256" key="2">
    <source>
        <dbReference type="ARBA" id="ARBA00023015"/>
    </source>
</evidence>
<dbReference type="PROSITE" id="PS00036">
    <property type="entry name" value="BZIP_BASIC"/>
    <property type="match status" value="1"/>
</dbReference>
<feature type="coiled-coil region" evidence="5">
    <location>
        <begin position="202"/>
        <end position="236"/>
    </location>
</feature>
<feature type="compositionally biased region" description="Basic and acidic residues" evidence="6">
    <location>
        <begin position="172"/>
        <end position="188"/>
    </location>
</feature>
<dbReference type="RefSeq" id="XP_030989891.1">
    <property type="nucleotide sequence ID" value="XM_031135869.1"/>
</dbReference>
<reference evidence="9 10" key="1">
    <citation type="submission" date="2019-06" db="EMBL/GenBank/DDBJ databases">
        <title>Draft genome sequence of the filamentous fungus Phialemoniopsis curvata isolated from diesel fuel.</title>
        <authorList>
            <person name="Varaljay V.A."/>
            <person name="Lyon W.J."/>
            <person name="Crouch A.L."/>
            <person name="Drake C.E."/>
            <person name="Hollomon J.M."/>
            <person name="Nadeau L.J."/>
            <person name="Nunn H.S."/>
            <person name="Stevenson B.S."/>
            <person name="Bojanowski C.L."/>
            <person name="Crookes-Goodson W.J."/>
        </authorList>
    </citation>
    <scope>NUCLEOTIDE SEQUENCE [LARGE SCALE GENOMIC DNA]</scope>
    <source>
        <strain evidence="9 10">D216</strain>
    </source>
</reference>
<feature type="region of interest" description="Disordered" evidence="6">
    <location>
        <begin position="280"/>
        <end position="316"/>
    </location>
</feature>
<dbReference type="SUPFAM" id="SSF57959">
    <property type="entry name" value="Leucine zipper domain"/>
    <property type="match status" value="1"/>
</dbReference>
<dbReference type="EMBL" id="SKBQ01000007">
    <property type="protein sequence ID" value="TPX08180.1"/>
    <property type="molecule type" value="Genomic_DNA"/>
</dbReference>
<dbReference type="PRINTS" id="PR00041">
    <property type="entry name" value="LEUZIPPRCREB"/>
</dbReference>
<comment type="subcellular location">
    <subcellularLocation>
        <location evidence="1">Nucleus</location>
    </subcellularLocation>
</comment>
<evidence type="ECO:0000313" key="8">
    <source>
        <dbReference type="EMBL" id="TPX08180.1"/>
    </source>
</evidence>
<dbReference type="AlphaFoldDB" id="A0A507ATU7"/>
<evidence type="ECO:0000259" key="7">
    <source>
        <dbReference type="PROSITE" id="PS50217"/>
    </source>
</evidence>
<organism evidence="9 10">
    <name type="scientific">Thyridium curvatum</name>
    <dbReference type="NCBI Taxonomy" id="1093900"/>
    <lineage>
        <taxon>Eukaryota</taxon>
        <taxon>Fungi</taxon>
        <taxon>Dikarya</taxon>
        <taxon>Ascomycota</taxon>
        <taxon>Pezizomycotina</taxon>
        <taxon>Sordariomycetes</taxon>
        <taxon>Sordariomycetidae</taxon>
        <taxon>Thyridiales</taxon>
        <taxon>Thyridiaceae</taxon>
        <taxon>Thyridium</taxon>
    </lineage>
</organism>
<dbReference type="GO" id="GO:0005634">
    <property type="term" value="C:nucleus"/>
    <property type="evidence" value="ECO:0007669"/>
    <property type="project" value="UniProtKB-SubCell"/>
</dbReference>
<dbReference type="CDD" id="cd14687">
    <property type="entry name" value="bZIP_ATF2"/>
    <property type="match status" value="1"/>
</dbReference>
<dbReference type="Proteomes" id="UP000319257">
    <property type="component" value="Unassembled WGS sequence"/>
</dbReference>
<dbReference type="SMART" id="SM00338">
    <property type="entry name" value="BRLZ"/>
    <property type="match status" value="1"/>
</dbReference>
<dbReference type="Gene3D" id="1.20.5.170">
    <property type="match status" value="1"/>
</dbReference>
<protein>
    <recommendedName>
        <fullName evidence="7">BZIP domain-containing protein</fullName>
    </recommendedName>
</protein>
<feature type="compositionally biased region" description="Polar residues" evidence="6">
    <location>
        <begin position="123"/>
        <end position="143"/>
    </location>
</feature>
<accession>A0A507ATU7</accession>
<dbReference type="Pfam" id="PF00170">
    <property type="entry name" value="bZIP_1"/>
    <property type="match status" value="1"/>
</dbReference>
<comment type="caution">
    <text evidence="9">The sequence shown here is derived from an EMBL/GenBank/DDBJ whole genome shotgun (WGS) entry which is preliminary data.</text>
</comment>
<sequence>MSATVCYKTTLAPGGLFQEDRAMDTPHFFSDAVADMDGDGSYPDIFSHQQLDLSSYTNSPKLAVDPMLLAPSLPAQPSNLADTIVIPAGQDSADNVQTAAASVSTRRSDRIAPATKVVPPKLVQNSSNDSTTTQESRPMTISDASSRKSKSTSAASTPPPEAPAPRKRKSRKVETSAKTAEKKDGKKDKLLERNRIAASKCRQRKKEYVSDLEETKTRLETQHSQLQLEYHTLLDEVTRMKTDVMAHAACNDPNIDRWIGTEARRFVQRVNQNCMAQQNMAFNEPPEVKRPSTAPSPYTSRRDSISQENPATRRGSMAFSHVGEGDAFWEDDLSDLPFLASSVEMSPVDAKFPMPSSPQIKEEHAMNYDHMPDSMFSSPRESGTTA</sequence>
<dbReference type="EMBL" id="SKBQ01000007">
    <property type="protein sequence ID" value="TPX08349.1"/>
    <property type="molecule type" value="Genomic_DNA"/>
</dbReference>
<keyword evidence="10" id="KW-1185">Reference proteome</keyword>
<dbReference type="PANTHER" id="PTHR19304">
    <property type="entry name" value="CYCLIC-AMP RESPONSE ELEMENT BINDING PROTEIN"/>
    <property type="match status" value="1"/>
</dbReference>
<evidence type="ECO:0000313" key="10">
    <source>
        <dbReference type="Proteomes" id="UP000319257"/>
    </source>
</evidence>
<dbReference type="PROSITE" id="PS50217">
    <property type="entry name" value="BZIP"/>
    <property type="match status" value="1"/>
</dbReference>
<proteinExistence type="predicted"/>
<keyword evidence="5" id="KW-0175">Coiled coil</keyword>
<keyword evidence="3" id="KW-0804">Transcription</keyword>
<evidence type="ECO:0000256" key="6">
    <source>
        <dbReference type="SAM" id="MobiDB-lite"/>
    </source>
</evidence>
<feature type="domain" description="BZIP" evidence="7">
    <location>
        <begin position="184"/>
        <end position="247"/>
    </location>
</feature>
<evidence type="ECO:0000256" key="5">
    <source>
        <dbReference type="SAM" id="Coils"/>
    </source>
</evidence>
<keyword evidence="2" id="KW-0805">Transcription regulation</keyword>
<evidence type="ECO:0000256" key="1">
    <source>
        <dbReference type="ARBA" id="ARBA00004123"/>
    </source>
</evidence>
<dbReference type="OrthoDB" id="295274at2759"/>
<evidence type="ECO:0000256" key="3">
    <source>
        <dbReference type="ARBA" id="ARBA00023163"/>
    </source>
</evidence>
<dbReference type="GO" id="GO:0003700">
    <property type="term" value="F:DNA-binding transcription factor activity"/>
    <property type="evidence" value="ECO:0007669"/>
    <property type="project" value="InterPro"/>
</dbReference>
<keyword evidence="4" id="KW-0539">Nucleus</keyword>
<dbReference type="InterPro" id="IPR051027">
    <property type="entry name" value="bZIP_transcription_factors"/>
</dbReference>
<evidence type="ECO:0000256" key="4">
    <source>
        <dbReference type="ARBA" id="ARBA00023242"/>
    </source>
</evidence>